<dbReference type="VEuPathDB" id="FungiDB:ASPZODRAFT_1613566"/>
<keyword evidence="2" id="KW-1185">Reference proteome</keyword>
<dbReference type="RefSeq" id="XP_022583032.1">
    <property type="nucleotide sequence ID" value="XM_022726509.1"/>
</dbReference>
<dbReference type="Proteomes" id="UP000184188">
    <property type="component" value="Unassembled WGS sequence"/>
</dbReference>
<reference evidence="2" key="1">
    <citation type="journal article" date="2017" name="Genome Biol.">
        <title>Comparative genomics reveals high biological diversity and specific adaptations in the industrially and medically important fungal genus Aspergillus.</title>
        <authorList>
            <person name="de Vries R.P."/>
            <person name="Riley R."/>
            <person name="Wiebenga A."/>
            <person name="Aguilar-Osorio G."/>
            <person name="Amillis S."/>
            <person name="Uchima C.A."/>
            <person name="Anderluh G."/>
            <person name="Asadollahi M."/>
            <person name="Askin M."/>
            <person name="Barry K."/>
            <person name="Battaglia E."/>
            <person name="Bayram O."/>
            <person name="Benocci T."/>
            <person name="Braus-Stromeyer S.A."/>
            <person name="Caldana C."/>
            <person name="Canovas D."/>
            <person name="Cerqueira G.C."/>
            <person name="Chen F."/>
            <person name="Chen W."/>
            <person name="Choi C."/>
            <person name="Clum A."/>
            <person name="Dos Santos R.A."/>
            <person name="Damasio A.R."/>
            <person name="Diallinas G."/>
            <person name="Emri T."/>
            <person name="Fekete E."/>
            <person name="Flipphi M."/>
            <person name="Freyberg S."/>
            <person name="Gallo A."/>
            <person name="Gournas C."/>
            <person name="Habgood R."/>
            <person name="Hainaut M."/>
            <person name="Harispe M.L."/>
            <person name="Henrissat B."/>
            <person name="Hilden K.S."/>
            <person name="Hope R."/>
            <person name="Hossain A."/>
            <person name="Karabika E."/>
            <person name="Karaffa L."/>
            <person name="Karanyi Z."/>
            <person name="Krasevec N."/>
            <person name="Kuo A."/>
            <person name="Kusch H."/>
            <person name="LaButti K."/>
            <person name="Lagendijk E.L."/>
            <person name="Lapidus A."/>
            <person name="Levasseur A."/>
            <person name="Lindquist E."/>
            <person name="Lipzen A."/>
            <person name="Logrieco A.F."/>
            <person name="MacCabe A."/>
            <person name="Maekelae M.R."/>
            <person name="Malavazi I."/>
            <person name="Melin P."/>
            <person name="Meyer V."/>
            <person name="Mielnichuk N."/>
            <person name="Miskei M."/>
            <person name="Molnar A.P."/>
            <person name="Mule G."/>
            <person name="Ngan C.Y."/>
            <person name="Orejas M."/>
            <person name="Orosz E."/>
            <person name="Ouedraogo J.P."/>
            <person name="Overkamp K.M."/>
            <person name="Park H.-S."/>
            <person name="Perrone G."/>
            <person name="Piumi F."/>
            <person name="Punt P.J."/>
            <person name="Ram A.F."/>
            <person name="Ramon A."/>
            <person name="Rauscher S."/>
            <person name="Record E."/>
            <person name="Riano-Pachon D.M."/>
            <person name="Robert V."/>
            <person name="Roehrig J."/>
            <person name="Ruller R."/>
            <person name="Salamov A."/>
            <person name="Salih N.S."/>
            <person name="Samson R.A."/>
            <person name="Sandor E."/>
            <person name="Sanguinetti M."/>
            <person name="Schuetze T."/>
            <person name="Sepcic K."/>
            <person name="Shelest E."/>
            <person name="Sherlock G."/>
            <person name="Sophianopoulou V."/>
            <person name="Squina F.M."/>
            <person name="Sun H."/>
            <person name="Susca A."/>
            <person name="Todd R.B."/>
            <person name="Tsang A."/>
            <person name="Unkles S.E."/>
            <person name="van de Wiele N."/>
            <person name="van Rossen-Uffink D."/>
            <person name="Oliveira J.V."/>
            <person name="Vesth T.C."/>
            <person name="Visser J."/>
            <person name="Yu J.-H."/>
            <person name="Zhou M."/>
            <person name="Andersen M.R."/>
            <person name="Archer D.B."/>
            <person name="Baker S.E."/>
            <person name="Benoit I."/>
            <person name="Brakhage A.A."/>
            <person name="Braus G.H."/>
            <person name="Fischer R."/>
            <person name="Frisvad J.C."/>
            <person name="Goldman G.H."/>
            <person name="Houbraken J."/>
            <person name="Oakley B."/>
            <person name="Pocsi I."/>
            <person name="Scazzocchio C."/>
            <person name="Seiboth B."/>
            <person name="vanKuyk P.A."/>
            <person name="Wortman J."/>
            <person name="Dyer P.S."/>
            <person name="Grigoriev I.V."/>
        </authorList>
    </citation>
    <scope>NUCLEOTIDE SEQUENCE [LARGE SCALE GENOMIC DNA]</scope>
    <source>
        <strain evidence="2">CBS 506.65</strain>
    </source>
</reference>
<name>A0A1L9SMM5_9EURO</name>
<evidence type="ECO:0000313" key="2">
    <source>
        <dbReference type="Proteomes" id="UP000184188"/>
    </source>
</evidence>
<sequence>MFSRTMRWMGYSSSVTFKICPSFDRAYLFFSFFFLGLPSSDGCTFSLRLELIMRVRWFSRRRRCRSPCWRERERERKLGEDWLYMILETGSGTRTIRQ</sequence>
<proteinExistence type="predicted"/>
<dbReference type="AlphaFoldDB" id="A0A1L9SMM5"/>
<protein>
    <submittedName>
        <fullName evidence="1">Uncharacterized protein</fullName>
    </submittedName>
</protein>
<dbReference type="GeneID" id="34612973"/>
<organism evidence="1 2">
    <name type="scientific">Penicilliopsis zonata CBS 506.65</name>
    <dbReference type="NCBI Taxonomy" id="1073090"/>
    <lineage>
        <taxon>Eukaryota</taxon>
        <taxon>Fungi</taxon>
        <taxon>Dikarya</taxon>
        <taxon>Ascomycota</taxon>
        <taxon>Pezizomycotina</taxon>
        <taxon>Eurotiomycetes</taxon>
        <taxon>Eurotiomycetidae</taxon>
        <taxon>Eurotiales</taxon>
        <taxon>Aspergillaceae</taxon>
        <taxon>Penicilliopsis</taxon>
    </lineage>
</organism>
<dbReference type="EMBL" id="KV878339">
    <property type="protein sequence ID" value="OJJ48522.1"/>
    <property type="molecule type" value="Genomic_DNA"/>
</dbReference>
<evidence type="ECO:0000313" key="1">
    <source>
        <dbReference type="EMBL" id="OJJ48522.1"/>
    </source>
</evidence>
<gene>
    <name evidence="1" type="ORF">ASPZODRAFT_1613566</name>
</gene>
<accession>A0A1L9SMM5</accession>